<dbReference type="Gene3D" id="1.10.260.40">
    <property type="entry name" value="lambda repressor-like DNA-binding domains"/>
    <property type="match status" value="1"/>
</dbReference>
<dbReference type="CDD" id="cd00093">
    <property type="entry name" value="HTH_XRE"/>
    <property type="match status" value="1"/>
</dbReference>
<dbReference type="Proteomes" id="UP001602245">
    <property type="component" value="Unassembled WGS sequence"/>
</dbReference>
<dbReference type="InterPro" id="IPR001387">
    <property type="entry name" value="Cro/C1-type_HTH"/>
</dbReference>
<organism evidence="2 3">
    <name type="scientific">Paractinoplanes globisporus</name>
    <dbReference type="NCBI Taxonomy" id="113565"/>
    <lineage>
        <taxon>Bacteria</taxon>
        <taxon>Bacillati</taxon>
        <taxon>Actinomycetota</taxon>
        <taxon>Actinomycetes</taxon>
        <taxon>Micromonosporales</taxon>
        <taxon>Micromonosporaceae</taxon>
        <taxon>Paractinoplanes</taxon>
    </lineage>
</organism>
<name>A0ABW6WVU4_9ACTN</name>
<dbReference type="EMBL" id="JBIAZU010000010">
    <property type="protein sequence ID" value="MFF5297138.1"/>
    <property type="molecule type" value="Genomic_DNA"/>
</dbReference>
<evidence type="ECO:0000313" key="2">
    <source>
        <dbReference type="EMBL" id="MFF5297138.1"/>
    </source>
</evidence>
<dbReference type="SUPFAM" id="SSF47413">
    <property type="entry name" value="lambda repressor-like DNA-binding domains"/>
    <property type="match status" value="1"/>
</dbReference>
<dbReference type="Pfam" id="PF17765">
    <property type="entry name" value="MLTR_LBD"/>
    <property type="match status" value="1"/>
</dbReference>
<dbReference type="InterPro" id="IPR041413">
    <property type="entry name" value="MLTR_LBD"/>
</dbReference>
<accession>A0ABW6WVU4</accession>
<dbReference type="PROSITE" id="PS50943">
    <property type="entry name" value="HTH_CROC1"/>
    <property type="match status" value="1"/>
</dbReference>
<dbReference type="Gene3D" id="3.30.450.180">
    <property type="match status" value="1"/>
</dbReference>
<dbReference type="SMART" id="SM00530">
    <property type="entry name" value="HTH_XRE"/>
    <property type="match status" value="1"/>
</dbReference>
<evidence type="ECO:0000313" key="3">
    <source>
        <dbReference type="Proteomes" id="UP001602245"/>
    </source>
</evidence>
<keyword evidence="3" id="KW-1185">Reference proteome</keyword>
<dbReference type="PANTHER" id="PTHR35010">
    <property type="entry name" value="BLL4672 PROTEIN-RELATED"/>
    <property type="match status" value="1"/>
</dbReference>
<dbReference type="RefSeq" id="WP_020514286.1">
    <property type="nucleotide sequence ID" value="NZ_JBIAZU010000010.1"/>
</dbReference>
<reference evidence="2 3" key="1">
    <citation type="submission" date="2024-10" db="EMBL/GenBank/DDBJ databases">
        <title>The Natural Products Discovery Center: Release of the First 8490 Sequenced Strains for Exploring Actinobacteria Biosynthetic Diversity.</title>
        <authorList>
            <person name="Kalkreuter E."/>
            <person name="Kautsar S.A."/>
            <person name="Yang D."/>
            <person name="Bader C.D."/>
            <person name="Teijaro C.N."/>
            <person name="Fluegel L."/>
            <person name="Davis C.M."/>
            <person name="Simpson J.R."/>
            <person name="Lauterbach L."/>
            <person name="Steele A.D."/>
            <person name="Gui C."/>
            <person name="Meng S."/>
            <person name="Li G."/>
            <person name="Viehrig K."/>
            <person name="Ye F."/>
            <person name="Su P."/>
            <person name="Kiefer A.F."/>
            <person name="Nichols A."/>
            <person name="Cepeda A.J."/>
            <person name="Yan W."/>
            <person name="Fan B."/>
            <person name="Jiang Y."/>
            <person name="Adhikari A."/>
            <person name="Zheng C.-J."/>
            <person name="Schuster L."/>
            <person name="Cowan T.M."/>
            <person name="Smanski M.J."/>
            <person name="Chevrette M.G."/>
            <person name="De Carvalho L.P.S."/>
            <person name="Shen B."/>
        </authorList>
    </citation>
    <scope>NUCLEOTIDE SEQUENCE [LARGE SCALE GENOMIC DNA]</scope>
    <source>
        <strain evidence="2 3">NPDC000087</strain>
    </source>
</reference>
<sequence>MGIVLDRAALAEFLRRRREELRPADVGLPESARRRTPGLRREEVAVIAGLSSDYYARLEQGRGSDPSESVIGALARALHCAPDERDHLFRLAGFPVPARQVSTVLDAGLRQLAESLDHLPVCVYNDFGDVLFTNALDDALHGRDAMPSGPEGNLYRSWFLHPDLRERVVGTDWQHLSAAHVRDLRASYARHDKDPEIGRLVAELADRSPEFRALWDRHEVAVRRTDVKRLEHPQLGLLELRCQVMEAPDSGARMRIYLPVEGTDAAAKLDLLRMIGNRGAQGRTEAAADLGLTERVRLTHISQQRRARARAVIKRRPGRP</sequence>
<feature type="domain" description="HTH cro/C1-type" evidence="1">
    <location>
        <begin position="38"/>
        <end position="85"/>
    </location>
</feature>
<evidence type="ECO:0000259" key="1">
    <source>
        <dbReference type="PROSITE" id="PS50943"/>
    </source>
</evidence>
<dbReference type="InterPro" id="IPR010982">
    <property type="entry name" value="Lambda_DNA-bd_dom_sf"/>
</dbReference>
<protein>
    <submittedName>
        <fullName evidence="2">Helix-turn-helix transcriptional regulator</fullName>
    </submittedName>
</protein>
<dbReference type="PANTHER" id="PTHR35010:SF2">
    <property type="entry name" value="BLL4672 PROTEIN"/>
    <property type="match status" value="1"/>
</dbReference>
<dbReference type="Pfam" id="PF13560">
    <property type="entry name" value="HTH_31"/>
    <property type="match status" value="1"/>
</dbReference>
<proteinExistence type="predicted"/>
<comment type="caution">
    <text evidence="2">The sequence shown here is derived from an EMBL/GenBank/DDBJ whole genome shotgun (WGS) entry which is preliminary data.</text>
</comment>
<gene>
    <name evidence="2" type="ORF">ACFY35_47545</name>
</gene>